<dbReference type="Proteomes" id="UP000887013">
    <property type="component" value="Unassembled WGS sequence"/>
</dbReference>
<accession>A0A8X6ICW5</accession>
<protein>
    <submittedName>
        <fullName evidence="1">Uncharacterized protein</fullName>
    </submittedName>
</protein>
<proteinExistence type="predicted"/>
<organism evidence="1 2">
    <name type="scientific">Nephila pilipes</name>
    <name type="common">Giant wood spider</name>
    <name type="synonym">Nephila maculata</name>
    <dbReference type="NCBI Taxonomy" id="299642"/>
    <lineage>
        <taxon>Eukaryota</taxon>
        <taxon>Metazoa</taxon>
        <taxon>Ecdysozoa</taxon>
        <taxon>Arthropoda</taxon>
        <taxon>Chelicerata</taxon>
        <taxon>Arachnida</taxon>
        <taxon>Araneae</taxon>
        <taxon>Araneomorphae</taxon>
        <taxon>Entelegynae</taxon>
        <taxon>Araneoidea</taxon>
        <taxon>Nephilidae</taxon>
        <taxon>Nephila</taxon>
    </lineage>
</organism>
<dbReference type="AlphaFoldDB" id="A0A8X6ICW5"/>
<keyword evidence="2" id="KW-1185">Reference proteome</keyword>
<dbReference type="EMBL" id="BMAW01089069">
    <property type="protein sequence ID" value="GFS37926.1"/>
    <property type="molecule type" value="Genomic_DNA"/>
</dbReference>
<evidence type="ECO:0000313" key="1">
    <source>
        <dbReference type="EMBL" id="GFS37926.1"/>
    </source>
</evidence>
<comment type="caution">
    <text evidence="1">The sequence shown here is derived from an EMBL/GenBank/DDBJ whole genome shotgun (WGS) entry which is preliminary data.</text>
</comment>
<evidence type="ECO:0000313" key="2">
    <source>
        <dbReference type="Proteomes" id="UP000887013"/>
    </source>
</evidence>
<sequence length="162" mass="17702">MLQYKAAALVFFTKSYTAALVSAFAAALCVVVAGKVSKGLLSEVVPRNIELKIIASLQTKRLRQSSSFRLCLLASLELSKFLCNDFASCLPYRLLRSNVCPNPLQTLAHSSNQKLPSVCGRAKESPNNAPRCLRKSLNSHPPKLHAKKLGLLSDLSRAQILH</sequence>
<reference evidence="1" key="1">
    <citation type="submission" date="2020-08" db="EMBL/GenBank/DDBJ databases">
        <title>Multicomponent nature underlies the extraordinary mechanical properties of spider dragline silk.</title>
        <authorList>
            <person name="Kono N."/>
            <person name="Nakamura H."/>
            <person name="Mori M."/>
            <person name="Yoshida Y."/>
            <person name="Ohtoshi R."/>
            <person name="Malay A.D."/>
            <person name="Moran D.A.P."/>
            <person name="Tomita M."/>
            <person name="Numata K."/>
            <person name="Arakawa K."/>
        </authorList>
    </citation>
    <scope>NUCLEOTIDE SEQUENCE</scope>
</reference>
<name>A0A8X6ICW5_NEPPI</name>
<gene>
    <name evidence="1" type="ORF">NPIL_500831</name>
</gene>